<proteinExistence type="predicted"/>
<dbReference type="EMBL" id="GGEC01057596">
    <property type="protein sequence ID" value="MBX38080.1"/>
    <property type="molecule type" value="Transcribed_RNA"/>
</dbReference>
<protein>
    <submittedName>
        <fullName evidence="1">Uncharacterized protein</fullName>
    </submittedName>
</protein>
<evidence type="ECO:0000313" key="1">
    <source>
        <dbReference type="EMBL" id="MBX38080.1"/>
    </source>
</evidence>
<sequence length="58" mass="7042">MDSHDQDIVQTKRQEARKKLLASQPKELLTNDYVFYYLYNSKKEMYYTPLVISWSHLN</sequence>
<dbReference type="AlphaFoldDB" id="A0A2P2N6L4"/>
<accession>A0A2P2N6L4</accession>
<reference evidence="1" key="1">
    <citation type="submission" date="2018-02" db="EMBL/GenBank/DDBJ databases">
        <title>Rhizophora mucronata_Transcriptome.</title>
        <authorList>
            <person name="Meera S.P."/>
            <person name="Sreeshan A."/>
            <person name="Augustine A."/>
        </authorList>
    </citation>
    <scope>NUCLEOTIDE SEQUENCE</scope>
    <source>
        <tissue evidence="1">Leaf</tissue>
    </source>
</reference>
<organism evidence="1">
    <name type="scientific">Rhizophora mucronata</name>
    <name type="common">Asiatic mangrove</name>
    <dbReference type="NCBI Taxonomy" id="61149"/>
    <lineage>
        <taxon>Eukaryota</taxon>
        <taxon>Viridiplantae</taxon>
        <taxon>Streptophyta</taxon>
        <taxon>Embryophyta</taxon>
        <taxon>Tracheophyta</taxon>
        <taxon>Spermatophyta</taxon>
        <taxon>Magnoliopsida</taxon>
        <taxon>eudicotyledons</taxon>
        <taxon>Gunneridae</taxon>
        <taxon>Pentapetalae</taxon>
        <taxon>rosids</taxon>
        <taxon>fabids</taxon>
        <taxon>Malpighiales</taxon>
        <taxon>Rhizophoraceae</taxon>
        <taxon>Rhizophora</taxon>
    </lineage>
</organism>
<name>A0A2P2N6L4_RHIMU</name>